<proteinExistence type="predicted"/>
<evidence type="ECO:0000313" key="1">
    <source>
        <dbReference type="EMBL" id="EXA31683.1"/>
    </source>
</evidence>
<dbReference type="HOGENOM" id="CLU_2346739_0_0_1"/>
<name>W9NFY0_FUSOX</name>
<protein>
    <submittedName>
        <fullName evidence="1">Uncharacterized protein</fullName>
    </submittedName>
</protein>
<dbReference type="AlphaFoldDB" id="W9NFY0"/>
<organism evidence="1">
    <name type="scientific">Fusarium oxysporum f. sp. pisi HDV247</name>
    <dbReference type="NCBI Taxonomy" id="1080344"/>
    <lineage>
        <taxon>Eukaryota</taxon>
        <taxon>Fungi</taxon>
        <taxon>Dikarya</taxon>
        <taxon>Ascomycota</taxon>
        <taxon>Pezizomycotina</taxon>
        <taxon>Sordariomycetes</taxon>
        <taxon>Hypocreomycetidae</taxon>
        <taxon>Hypocreales</taxon>
        <taxon>Nectriaceae</taxon>
        <taxon>Fusarium</taxon>
        <taxon>Fusarium oxysporum species complex</taxon>
    </lineage>
</organism>
<dbReference type="Proteomes" id="UP000030751">
    <property type="component" value="Unassembled WGS sequence"/>
</dbReference>
<dbReference type="EMBL" id="JH651009">
    <property type="protein sequence ID" value="EXA31683.1"/>
    <property type="molecule type" value="Genomic_DNA"/>
</dbReference>
<reference evidence="1" key="1">
    <citation type="submission" date="2011-10" db="EMBL/GenBank/DDBJ databases">
        <title>The Genome Sequence of Fusarium oxysporum HDV247.</title>
        <authorList>
            <consortium name="The Broad Institute Genome Sequencing Platform"/>
            <person name="Ma L.-J."/>
            <person name="Gale L.R."/>
            <person name="Schwartz D.C."/>
            <person name="Zhou S."/>
            <person name="Corby-Kistler H."/>
            <person name="Young S.K."/>
            <person name="Zeng Q."/>
            <person name="Gargeya S."/>
            <person name="Fitzgerald M."/>
            <person name="Haas B."/>
            <person name="Abouelleil A."/>
            <person name="Alvarado L."/>
            <person name="Arachchi H.M."/>
            <person name="Berlin A."/>
            <person name="Brown A."/>
            <person name="Chapman S.B."/>
            <person name="Chen Z."/>
            <person name="Dunbar C."/>
            <person name="Freedman E."/>
            <person name="Gearin G."/>
            <person name="Goldberg J."/>
            <person name="Griggs A."/>
            <person name="Gujja S."/>
            <person name="Heiman D."/>
            <person name="Howarth C."/>
            <person name="Larson L."/>
            <person name="Lui A."/>
            <person name="MacDonald P.J.P."/>
            <person name="Montmayeur A."/>
            <person name="Murphy C."/>
            <person name="Neiman D."/>
            <person name="Pearson M."/>
            <person name="Priest M."/>
            <person name="Roberts A."/>
            <person name="Saif S."/>
            <person name="Shea T."/>
            <person name="Shenoy N."/>
            <person name="Sisk P."/>
            <person name="Stolte C."/>
            <person name="Sykes S."/>
            <person name="Wortman J."/>
            <person name="Nusbaum C."/>
            <person name="Birren B."/>
        </authorList>
    </citation>
    <scope>NUCLEOTIDE SEQUENCE [LARGE SCALE GENOMIC DNA]</scope>
    <source>
        <strain evidence="1">HDV247</strain>
    </source>
</reference>
<reference evidence="1" key="2">
    <citation type="submission" date="2012-05" db="EMBL/GenBank/DDBJ databases">
        <title>Annotation of the Genome Sequence of Fusarium oxysporum HDV247.</title>
        <authorList>
            <consortium name="The Broad Institute Genomics Platform"/>
            <person name="Ma L.-J."/>
            <person name="Corby-Kistler H."/>
            <person name="Broz K."/>
            <person name="Gale L.R."/>
            <person name="Jonkers W."/>
            <person name="O'Donnell K."/>
            <person name="Ploetz R."/>
            <person name="Steinberg C."/>
            <person name="Schwartz D.C."/>
            <person name="VanEtten H."/>
            <person name="Zhou S."/>
            <person name="Young S.K."/>
            <person name="Zeng Q."/>
            <person name="Gargeya S."/>
            <person name="Fitzgerald M."/>
            <person name="Abouelleil A."/>
            <person name="Alvarado L."/>
            <person name="Chapman S.B."/>
            <person name="Gainer-Dewar J."/>
            <person name="Goldberg J."/>
            <person name="Griggs A."/>
            <person name="Gujja S."/>
            <person name="Hansen M."/>
            <person name="Howarth C."/>
            <person name="Imamovic A."/>
            <person name="Ireland A."/>
            <person name="Larimer J."/>
            <person name="McCowan C."/>
            <person name="Murphy C."/>
            <person name="Pearson M."/>
            <person name="Poon T.W."/>
            <person name="Priest M."/>
            <person name="Roberts A."/>
            <person name="Saif S."/>
            <person name="Shea T."/>
            <person name="Sykes S."/>
            <person name="Wortman J."/>
            <person name="Nusbaum C."/>
            <person name="Birren B."/>
        </authorList>
    </citation>
    <scope>NUCLEOTIDE SEQUENCE</scope>
    <source>
        <strain evidence="1">HDV247</strain>
    </source>
</reference>
<accession>W9NFY0</accession>
<gene>
    <name evidence="1" type="ORF">FOVG_17005</name>
</gene>
<sequence>MAFQRSSSYRILSTSMNKQKLGQLSWPQRHLAMFLAPCFQHQHCYEHRSHKISKLSSVSNLKTPCTQEHLARRSSTGKLDCLPATLFLDVLEKIFGT</sequence>